<proteinExistence type="predicted"/>
<accession>A0A7W4Z6Q5</accession>
<dbReference type="PANTHER" id="PTHR38110">
    <property type="entry name" value="CHROMOSOME 23, WHOLE GENOME SHOTGUN SEQUENCE"/>
    <property type="match status" value="1"/>
</dbReference>
<organism evidence="3 4">
    <name type="scientific">Litorivivens lipolytica</name>
    <dbReference type="NCBI Taxonomy" id="1524264"/>
    <lineage>
        <taxon>Bacteria</taxon>
        <taxon>Pseudomonadati</taxon>
        <taxon>Pseudomonadota</taxon>
        <taxon>Gammaproteobacteria</taxon>
        <taxon>Litorivivens</taxon>
    </lineage>
</organism>
<dbReference type="EMBL" id="JACHWY010000001">
    <property type="protein sequence ID" value="MBB3047195.1"/>
    <property type="molecule type" value="Genomic_DNA"/>
</dbReference>
<dbReference type="InterPro" id="IPR052389">
    <property type="entry name" value="Sec_Metab_Biosynth-Assoc"/>
</dbReference>
<sequence length="274" mass="29807">MSHSPSPQETAFNQLLSGIQPLGDGIFRASIDASWLQGRTAFGGLSTSLVFEAMRQQVEASRQLRTLSVSFVGPAPAGDHRVVTRVLREGGSVTHMQGELLCDGEVAVSVNAAFGKARQSSIQLAGPALPPLKTADDSEPFPYIEGVTPEFTRHYDMRLEHGAMPFSGADSADFGMWLRFREAQPLTLSHLIALGDVPPMPGLNMIKPPGVGSSLSWYVELPSHIPDVSADNFVYYEYRCQAAGDGYYNNVATLWTEDGQPLMFGRQVATVFER</sequence>
<dbReference type="InterPro" id="IPR049449">
    <property type="entry name" value="TesB_ACOT8-like_N"/>
</dbReference>
<dbReference type="InterPro" id="IPR049450">
    <property type="entry name" value="ACOT8-like_C"/>
</dbReference>
<dbReference type="InterPro" id="IPR042171">
    <property type="entry name" value="Acyl-CoA_hotdog"/>
</dbReference>
<dbReference type="SUPFAM" id="SSF54637">
    <property type="entry name" value="Thioesterase/thiol ester dehydrase-isomerase"/>
    <property type="match status" value="2"/>
</dbReference>
<name>A0A7W4Z6Q5_9GAMM</name>
<comment type="caution">
    <text evidence="3">The sequence shown here is derived from an EMBL/GenBank/DDBJ whole genome shotgun (WGS) entry which is preliminary data.</text>
</comment>
<evidence type="ECO:0000259" key="2">
    <source>
        <dbReference type="Pfam" id="PF20789"/>
    </source>
</evidence>
<feature type="domain" description="Acyl-CoA thioesterase-like C-terminal" evidence="2">
    <location>
        <begin position="136"/>
        <end position="271"/>
    </location>
</feature>
<evidence type="ECO:0000313" key="4">
    <source>
        <dbReference type="Proteomes" id="UP000537130"/>
    </source>
</evidence>
<dbReference type="RefSeq" id="WP_183409833.1">
    <property type="nucleotide sequence ID" value="NZ_JACHWY010000001.1"/>
</dbReference>
<dbReference type="PANTHER" id="PTHR38110:SF1">
    <property type="entry name" value="THIOESTERASE DOMAIN-CONTAINING PROTEIN"/>
    <property type="match status" value="1"/>
</dbReference>
<gene>
    <name evidence="3" type="ORF">FHR99_001431</name>
</gene>
<keyword evidence="4" id="KW-1185">Reference proteome</keyword>
<dbReference type="InterPro" id="IPR029069">
    <property type="entry name" value="HotDog_dom_sf"/>
</dbReference>
<dbReference type="AlphaFoldDB" id="A0A7W4Z6Q5"/>
<feature type="domain" description="Acyl-CoA thioesterase-like N-terminal HotDog" evidence="1">
    <location>
        <begin position="32"/>
        <end position="115"/>
    </location>
</feature>
<reference evidence="3 4" key="1">
    <citation type="submission" date="2020-08" db="EMBL/GenBank/DDBJ databases">
        <title>Genomic Encyclopedia of Type Strains, Phase III (KMG-III): the genomes of soil and plant-associated and newly described type strains.</title>
        <authorList>
            <person name="Whitman W."/>
        </authorList>
    </citation>
    <scope>NUCLEOTIDE SEQUENCE [LARGE SCALE GENOMIC DNA]</scope>
    <source>
        <strain evidence="3 4">CECT 8654</strain>
    </source>
</reference>
<evidence type="ECO:0000313" key="3">
    <source>
        <dbReference type="EMBL" id="MBB3047195.1"/>
    </source>
</evidence>
<protein>
    <submittedName>
        <fullName evidence="3">Acyl-CoA thioesterase</fullName>
    </submittedName>
</protein>
<dbReference type="Proteomes" id="UP000537130">
    <property type="component" value="Unassembled WGS sequence"/>
</dbReference>
<evidence type="ECO:0000259" key="1">
    <source>
        <dbReference type="Pfam" id="PF13622"/>
    </source>
</evidence>
<dbReference type="Pfam" id="PF20789">
    <property type="entry name" value="4HBT_3C"/>
    <property type="match status" value="1"/>
</dbReference>
<dbReference type="Gene3D" id="2.40.160.210">
    <property type="entry name" value="Acyl-CoA thioesterase, double hotdog domain"/>
    <property type="match status" value="1"/>
</dbReference>
<dbReference type="Pfam" id="PF13622">
    <property type="entry name" value="4HBT_3"/>
    <property type="match status" value="1"/>
</dbReference>